<keyword evidence="4" id="KW-1185">Reference proteome</keyword>
<feature type="compositionally biased region" description="Polar residues" evidence="1">
    <location>
        <begin position="349"/>
        <end position="358"/>
    </location>
</feature>
<dbReference type="AlphaFoldDB" id="A0A368H713"/>
<reference evidence="3 4" key="1">
    <citation type="submission" date="2014-10" db="EMBL/GenBank/DDBJ databases">
        <title>Draft genome of the hookworm Ancylostoma caninum.</title>
        <authorList>
            <person name="Mitreva M."/>
        </authorList>
    </citation>
    <scope>NUCLEOTIDE SEQUENCE [LARGE SCALE GENOMIC DNA]</scope>
    <source>
        <strain evidence="3 4">Baltimore</strain>
    </source>
</reference>
<keyword evidence="2" id="KW-0812">Transmembrane</keyword>
<keyword evidence="2" id="KW-0472">Membrane</keyword>
<feature type="compositionally biased region" description="Basic residues" evidence="1">
    <location>
        <begin position="95"/>
        <end position="119"/>
    </location>
</feature>
<protein>
    <submittedName>
        <fullName evidence="3">Uncharacterized protein</fullName>
    </submittedName>
</protein>
<dbReference type="Proteomes" id="UP000252519">
    <property type="component" value="Unassembled WGS sequence"/>
</dbReference>
<feature type="region of interest" description="Disordered" evidence="1">
    <location>
        <begin position="60"/>
        <end position="140"/>
    </location>
</feature>
<proteinExistence type="predicted"/>
<comment type="caution">
    <text evidence="3">The sequence shown here is derived from an EMBL/GenBank/DDBJ whole genome shotgun (WGS) entry which is preliminary data.</text>
</comment>
<feature type="compositionally biased region" description="Basic and acidic residues" evidence="1">
    <location>
        <begin position="297"/>
        <end position="313"/>
    </location>
</feature>
<evidence type="ECO:0000313" key="4">
    <source>
        <dbReference type="Proteomes" id="UP000252519"/>
    </source>
</evidence>
<evidence type="ECO:0000256" key="2">
    <source>
        <dbReference type="SAM" id="Phobius"/>
    </source>
</evidence>
<feature type="region of interest" description="Disordered" evidence="1">
    <location>
        <begin position="295"/>
        <end position="358"/>
    </location>
</feature>
<gene>
    <name evidence="3" type="ORF">ANCCAN_01396</name>
</gene>
<feature type="transmembrane region" description="Helical" evidence="2">
    <location>
        <begin position="37"/>
        <end position="53"/>
    </location>
</feature>
<organism evidence="3 4">
    <name type="scientific">Ancylostoma caninum</name>
    <name type="common">Dog hookworm</name>
    <dbReference type="NCBI Taxonomy" id="29170"/>
    <lineage>
        <taxon>Eukaryota</taxon>
        <taxon>Metazoa</taxon>
        <taxon>Ecdysozoa</taxon>
        <taxon>Nematoda</taxon>
        <taxon>Chromadorea</taxon>
        <taxon>Rhabditida</taxon>
        <taxon>Rhabditina</taxon>
        <taxon>Rhabditomorpha</taxon>
        <taxon>Strongyloidea</taxon>
        <taxon>Ancylostomatidae</taxon>
        <taxon>Ancylostomatinae</taxon>
        <taxon>Ancylostoma</taxon>
    </lineage>
</organism>
<dbReference type="OrthoDB" id="5867269at2759"/>
<sequence length="379" mass="42473">MAAFKGSNATALHIFLEQAKAKNFPLHYTTMDCALRGYGAFIVWLHFVMYLIFRHIHREDDDSSPYEDDEKKEYTTTPRIETATPKKMETSMKTAKQKKISSKKSKASGKKEQKKKAKNRSQAEESPGHSYGVDKTQKASSENLGLHVVTPSREYAEEERPELMVRKQDRIETDAIPSAFQKRFLAENDMSSPEKQFSIKDLPLWILLTDRAKDDEAGNEKRLLMAEWLLRRGGMDQVPPLGASNLPRAIPTRDTQAAQMLAAANIPHKGRAPKGEQTDRLTSMEQFLDKLCSAEKGSAEKGSAEKGSAEKGTTEGFSAEVVEKEDETQTVTEKGKKSPLKAPEMAQLQKRSGASDSSEAGELQYFHMFYILISIVFLS</sequence>
<keyword evidence="2" id="KW-1133">Transmembrane helix</keyword>
<evidence type="ECO:0000256" key="1">
    <source>
        <dbReference type="SAM" id="MobiDB-lite"/>
    </source>
</evidence>
<dbReference type="EMBL" id="JOJR01000007">
    <property type="protein sequence ID" value="RCN52354.1"/>
    <property type="molecule type" value="Genomic_DNA"/>
</dbReference>
<name>A0A368H713_ANCCA</name>
<evidence type="ECO:0000313" key="3">
    <source>
        <dbReference type="EMBL" id="RCN52354.1"/>
    </source>
</evidence>
<accession>A0A368H713</accession>